<sequence length="75" mass="8147">MEFYQSVSALHFFYDLRRQLSPAEGHLRAGTQLFPRADKTLPNAVSPVRQQQHLAGPAAGHALPQKAGGQNPGIV</sequence>
<protein>
    <submittedName>
        <fullName evidence="2">Uncharacterized protein</fullName>
    </submittedName>
</protein>
<comment type="caution">
    <text evidence="2">The sequence shown here is derived from an EMBL/GenBank/DDBJ whole genome shotgun (WGS) entry which is preliminary data.</text>
</comment>
<dbReference type="AlphaFoldDB" id="A0A645D5U7"/>
<evidence type="ECO:0000256" key="1">
    <source>
        <dbReference type="SAM" id="MobiDB-lite"/>
    </source>
</evidence>
<name>A0A645D5U7_9ZZZZ</name>
<reference evidence="2" key="1">
    <citation type="submission" date="2019-08" db="EMBL/GenBank/DDBJ databases">
        <authorList>
            <person name="Kucharzyk K."/>
            <person name="Murdoch R.W."/>
            <person name="Higgins S."/>
            <person name="Loffler F."/>
        </authorList>
    </citation>
    <scope>NUCLEOTIDE SEQUENCE</scope>
</reference>
<organism evidence="2">
    <name type="scientific">bioreactor metagenome</name>
    <dbReference type="NCBI Taxonomy" id="1076179"/>
    <lineage>
        <taxon>unclassified sequences</taxon>
        <taxon>metagenomes</taxon>
        <taxon>ecological metagenomes</taxon>
    </lineage>
</organism>
<gene>
    <name evidence="2" type="ORF">SDC9_131658</name>
</gene>
<proteinExistence type="predicted"/>
<evidence type="ECO:0000313" key="2">
    <source>
        <dbReference type="EMBL" id="MPM84585.1"/>
    </source>
</evidence>
<feature type="region of interest" description="Disordered" evidence="1">
    <location>
        <begin position="51"/>
        <end position="75"/>
    </location>
</feature>
<accession>A0A645D5U7</accession>
<dbReference type="EMBL" id="VSSQ01033092">
    <property type="protein sequence ID" value="MPM84585.1"/>
    <property type="molecule type" value="Genomic_DNA"/>
</dbReference>